<sequence>MTGKMPMQEHCGGLYLAACALLVIKSNNTTNILCSNYLQVCSKVIVRLGKE</sequence>
<evidence type="ECO:0000313" key="1">
    <source>
        <dbReference type="EMBL" id="JAD85414.1"/>
    </source>
</evidence>
<dbReference type="EMBL" id="GBRH01212481">
    <property type="protein sequence ID" value="JAD85414.1"/>
    <property type="molecule type" value="Transcribed_RNA"/>
</dbReference>
<accession>A0A0A9D9Y3</accession>
<organism evidence="1">
    <name type="scientific">Arundo donax</name>
    <name type="common">Giant reed</name>
    <name type="synonym">Donax arundinaceus</name>
    <dbReference type="NCBI Taxonomy" id="35708"/>
    <lineage>
        <taxon>Eukaryota</taxon>
        <taxon>Viridiplantae</taxon>
        <taxon>Streptophyta</taxon>
        <taxon>Embryophyta</taxon>
        <taxon>Tracheophyta</taxon>
        <taxon>Spermatophyta</taxon>
        <taxon>Magnoliopsida</taxon>
        <taxon>Liliopsida</taxon>
        <taxon>Poales</taxon>
        <taxon>Poaceae</taxon>
        <taxon>PACMAD clade</taxon>
        <taxon>Arundinoideae</taxon>
        <taxon>Arundineae</taxon>
        <taxon>Arundo</taxon>
    </lineage>
</organism>
<dbReference type="AlphaFoldDB" id="A0A0A9D9Y3"/>
<reference evidence="1" key="1">
    <citation type="submission" date="2014-09" db="EMBL/GenBank/DDBJ databases">
        <authorList>
            <person name="Magalhaes I.L.F."/>
            <person name="Oliveira U."/>
            <person name="Santos F.R."/>
            <person name="Vidigal T.H.D.A."/>
            <person name="Brescovit A.D."/>
            <person name="Santos A.J."/>
        </authorList>
    </citation>
    <scope>NUCLEOTIDE SEQUENCE</scope>
    <source>
        <tissue evidence="1">Shoot tissue taken approximately 20 cm above the soil surface</tissue>
    </source>
</reference>
<proteinExistence type="predicted"/>
<protein>
    <submittedName>
        <fullName evidence="1">Uncharacterized protein</fullName>
    </submittedName>
</protein>
<name>A0A0A9D9Y3_ARUDO</name>
<reference evidence="1" key="2">
    <citation type="journal article" date="2015" name="Data Brief">
        <title>Shoot transcriptome of the giant reed, Arundo donax.</title>
        <authorList>
            <person name="Barrero R.A."/>
            <person name="Guerrero F.D."/>
            <person name="Moolhuijzen P."/>
            <person name="Goolsby J.A."/>
            <person name="Tidwell J."/>
            <person name="Bellgard S.E."/>
            <person name="Bellgard M.I."/>
        </authorList>
    </citation>
    <scope>NUCLEOTIDE SEQUENCE</scope>
    <source>
        <tissue evidence="1">Shoot tissue taken approximately 20 cm above the soil surface</tissue>
    </source>
</reference>